<dbReference type="SUPFAM" id="SSF47802">
    <property type="entry name" value="DNA polymerase beta, N-terminal domain-like"/>
    <property type="match status" value="1"/>
</dbReference>
<feature type="compositionally biased region" description="Basic residues" evidence="7">
    <location>
        <begin position="435"/>
        <end position="444"/>
    </location>
</feature>
<evidence type="ECO:0000256" key="4">
    <source>
        <dbReference type="ARBA" id="ARBA00022695"/>
    </source>
</evidence>
<reference evidence="9" key="1">
    <citation type="submission" date="2022-10" db="EMBL/GenBank/DDBJ databases">
        <title>Culturing micro-colonial fungi from biological soil crusts in the Mojave desert and describing Neophaeococcomyces mojavensis, and introducing the new genera and species Taxawa tesnikishii.</title>
        <authorList>
            <person name="Kurbessoian T."/>
            <person name="Stajich J.E."/>
        </authorList>
    </citation>
    <scope>NUCLEOTIDE SEQUENCE</scope>
    <source>
        <strain evidence="9">TK_35</strain>
    </source>
</reference>
<dbReference type="GO" id="GO:0003677">
    <property type="term" value="F:DNA binding"/>
    <property type="evidence" value="ECO:0007669"/>
    <property type="project" value="InterPro"/>
</dbReference>
<dbReference type="PANTHER" id="PTHR11276:SF29">
    <property type="entry name" value="DNA POLYMERASE TYPE-X FAMILY PROTEIN POL4"/>
    <property type="match status" value="1"/>
</dbReference>
<dbReference type="GO" id="GO:0006303">
    <property type="term" value="P:double-strand break repair via nonhomologous end joining"/>
    <property type="evidence" value="ECO:0007669"/>
    <property type="project" value="TreeGrafter"/>
</dbReference>
<dbReference type="SMART" id="SM00483">
    <property type="entry name" value="POLXc"/>
    <property type="match status" value="1"/>
</dbReference>
<comment type="subcellular location">
    <subcellularLocation>
        <location evidence="1">Nucleus</location>
    </subcellularLocation>
</comment>
<dbReference type="InterPro" id="IPR002054">
    <property type="entry name" value="DNA-dir_DNA_pol_X"/>
</dbReference>
<feature type="region of interest" description="Disordered" evidence="7">
    <location>
        <begin position="762"/>
        <end position="789"/>
    </location>
</feature>
<dbReference type="InterPro" id="IPR029398">
    <property type="entry name" value="PolB_thumb"/>
</dbReference>
<dbReference type="InterPro" id="IPR001357">
    <property type="entry name" value="BRCT_dom"/>
</dbReference>
<dbReference type="Pfam" id="PF14716">
    <property type="entry name" value="HHH_8"/>
    <property type="match status" value="1"/>
</dbReference>
<dbReference type="Pfam" id="PF14792">
    <property type="entry name" value="DNA_pol_B_palm"/>
    <property type="match status" value="1"/>
</dbReference>
<feature type="compositionally biased region" description="Basic and acidic residues" evidence="7">
    <location>
        <begin position="256"/>
        <end position="268"/>
    </location>
</feature>
<dbReference type="Gene3D" id="3.30.210.10">
    <property type="entry name" value="DNA polymerase, thumb domain"/>
    <property type="match status" value="1"/>
</dbReference>
<comment type="similarity">
    <text evidence="2">Belongs to the DNA polymerase type-X family.</text>
</comment>
<dbReference type="Pfam" id="PF14791">
    <property type="entry name" value="DNA_pol_B_thumb"/>
    <property type="match status" value="1"/>
</dbReference>
<evidence type="ECO:0000256" key="5">
    <source>
        <dbReference type="ARBA" id="ARBA00022723"/>
    </source>
</evidence>
<dbReference type="SUPFAM" id="SSF81585">
    <property type="entry name" value="PsbU/PolX domain-like"/>
    <property type="match status" value="1"/>
</dbReference>
<keyword evidence="5" id="KW-0479">Metal-binding</keyword>
<dbReference type="Gene3D" id="1.10.150.20">
    <property type="entry name" value="5' to 3' exonuclease, C-terminal subdomain"/>
    <property type="match status" value="1"/>
</dbReference>
<dbReference type="Gene3D" id="3.30.460.10">
    <property type="entry name" value="Beta Polymerase, domain 2"/>
    <property type="match status" value="1"/>
</dbReference>
<feature type="domain" description="BRCT" evidence="8">
    <location>
        <begin position="322"/>
        <end position="351"/>
    </location>
</feature>
<dbReference type="InterPro" id="IPR022312">
    <property type="entry name" value="DNA_pol_X"/>
</dbReference>
<feature type="region of interest" description="Disordered" evidence="7">
    <location>
        <begin position="363"/>
        <end position="445"/>
    </location>
</feature>
<dbReference type="SUPFAM" id="SSF81301">
    <property type="entry name" value="Nucleotidyltransferase"/>
    <property type="match status" value="1"/>
</dbReference>
<feature type="region of interest" description="Disordered" evidence="7">
    <location>
        <begin position="863"/>
        <end position="887"/>
    </location>
</feature>
<dbReference type="GO" id="GO:0046872">
    <property type="term" value="F:metal ion binding"/>
    <property type="evidence" value="ECO:0007669"/>
    <property type="project" value="UniProtKB-KW"/>
</dbReference>
<dbReference type="InterPro" id="IPR027421">
    <property type="entry name" value="DNA_pol_lamdba_lyase_dom_sf"/>
</dbReference>
<dbReference type="InterPro" id="IPR010996">
    <property type="entry name" value="HHH_MUS81"/>
</dbReference>
<evidence type="ECO:0000313" key="9">
    <source>
        <dbReference type="EMBL" id="KAJ9639687.1"/>
    </source>
</evidence>
<keyword evidence="6" id="KW-0539">Nucleus</keyword>
<dbReference type="GO" id="GO:0003887">
    <property type="term" value="F:DNA-directed DNA polymerase activity"/>
    <property type="evidence" value="ECO:0007669"/>
    <property type="project" value="InterPro"/>
</dbReference>
<comment type="caution">
    <text evidence="9">The sequence shown here is derived from an EMBL/GenBank/DDBJ whole genome shotgun (WGS) entry which is preliminary data.</text>
</comment>
<gene>
    <name evidence="9" type="ORF">H2204_003758</name>
</gene>
<dbReference type="Proteomes" id="UP001172681">
    <property type="component" value="Unassembled WGS sequence"/>
</dbReference>
<dbReference type="PANTHER" id="PTHR11276">
    <property type="entry name" value="DNA POLYMERASE TYPE-X FAMILY MEMBER"/>
    <property type="match status" value="1"/>
</dbReference>
<dbReference type="InterPro" id="IPR028207">
    <property type="entry name" value="DNA_pol_B_palm_palm"/>
</dbReference>
<evidence type="ECO:0000259" key="8">
    <source>
        <dbReference type="PROSITE" id="PS50172"/>
    </source>
</evidence>
<dbReference type="InterPro" id="IPR037160">
    <property type="entry name" value="DNA_Pol_thumb_sf"/>
</dbReference>
<feature type="region of interest" description="Disordered" evidence="7">
    <location>
        <begin position="256"/>
        <end position="319"/>
    </location>
</feature>
<dbReference type="GO" id="GO:0005634">
    <property type="term" value="C:nucleus"/>
    <property type="evidence" value="ECO:0007669"/>
    <property type="project" value="UniProtKB-SubCell"/>
</dbReference>
<organism evidence="9 10">
    <name type="scientific">Knufia peltigerae</name>
    <dbReference type="NCBI Taxonomy" id="1002370"/>
    <lineage>
        <taxon>Eukaryota</taxon>
        <taxon>Fungi</taxon>
        <taxon>Dikarya</taxon>
        <taxon>Ascomycota</taxon>
        <taxon>Pezizomycotina</taxon>
        <taxon>Eurotiomycetes</taxon>
        <taxon>Chaetothyriomycetidae</taxon>
        <taxon>Chaetothyriales</taxon>
        <taxon>Trichomeriaceae</taxon>
        <taxon>Knufia</taxon>
    </lineage>
</organism>
<evidence type="ECO:0000256" key="3">
    <source>
        <dbReference type="ARBA" id="ARBA00022679"/>
    </source>
</evidence>
<dbReference type="InterPro" id="IPR018944">
    <property type="entry name" value="DNA_pol_lambd_fingers_domain"/>
</dbReference>
<feature type="compositionally biased region" description="Low complexity" evidence="7">
    <location>
        <begin position="296"/>
        <end position="305"/>
    </location>
</feature>
<dbReference type="InterPro" id="IPR043519">
    <property type="entry name" value="NT_sf"/>
</dbReference>
<evidence type="ECO:0000256" key="6">
    <source>
        <dbReference type="ARBA" id="ARBA00023242"/>
    </source>
</evidence>
<evidence type="ECO:0000256" key="7">
    <source>
        <dbReference type="SAM" id="MobiDB-lite"/>
    </source>
</evidence>
<keyword evidence="10" id="KW-1185">Reference proteome</keyword>
<proteinExistence type="inferred from homology"/>
<dbReference type="FunFam" id="1.10.150.110:FF:000005">
    <property type="entry name" value="DNA polymerase POL4"/>
    <property type="match status" value="1"/>
</dbReference>
<sequence length="910" mass="101918">MLRDRLDDYNKIDREKGTRIASPYHKRYPNLDHPSIKLQALPNSNTTVERPTASTQIPYPASFYVKVSLDSPGNASLDEWTSCFASANYPNAIKELCFYTEQSLRNGLMADDGGNHTRIGSTTKGKWPSICDATEESIDPLKTTTSSPTPRIRIIPQVSSYFGRNIDYTRIMPESPKPPALDLASVPPIYILPSHLDPEALHEQEDLVFRLGGSLTYDSQEARVFLGKIGQKKRAAFDLRARGVWTEEALLPEIDHQYPSRDNHDKGQPPHKKARTGWIERDVKRRDLKRRRDSRSSTSTEASTRSENHPPSPPPVVSWPNLKSHIVVLKLAWLESCINKGHIVHYKPYMIYSGKIIPKPAGKTSPKALPDPTTYVKTTASGSSSSHHVPKPTTSILERAKADAAMHQSHPSTSATSHLHRRRFGDHAHSTSSHQAKHPPKLHRTTTSEFEDLANNPLPPLPDWATGRYAHYSCCRDTPMVTRNAAFIAQLTKIKESRLLTLDDIGVRAYSTSIASLSAYEHHIRHPDEITRLPGCNAKLAALWTEWYHSADTDGERSIATVRALDDDDDLRHLRLFWNIWGVGPDTARKFYFERGWRDLDDVVEFGWSGLTRVQQIGVKYYDEFLAKIPRAEVEGIAGVILRHARGVLGVGPAQHGGPQDVECVIVGGYRRGKTECGDVDVVLSHRDEEKTKDLVVDVVSSLEAEGWITHTLSLHTTTSDRGQATLPFRSTGHHHHGAGGFDSLDKALCVWQDPRFEQDSLAGLHPDEASPNPKSDEKKQDQKNPNVHRRVDIIISSWRTVGCAVLGWSGGTTFQRDIRQFVHKTKGLKFDSSGVRDRANGLVLDFESPRPKTQNALEAILKGQKPSPPPDLSRPGDQWDDGDTWQDRERRLMDGLGFGYRPPEKRCTG</sequence>
<dbReference type="PROSITE" id="PS50172">
    <property type="entry name" value="BRCT"/>
    <property type="match status" value="1"/>
</dbReference>
<dbReference type="FunFam" id="3.30.210.10:FF:000005">
    <property type="entry name" value="DNA polymerase IV"/>
    <property type="match status" value="1"/>
</dbReference>
<evidence type="ECO:0000313" key="10">
    <source>
        <dbReference type="Proteomes" id="UP001172681"/>
    </source>
</evidence>
<evidence type="ECO:0000256" key="1">
    <source>
        <dbReference type="ARBA" id="ARBA00004123"/>
    </source>
</evidence>
<dbReference type="Pfam" id="PF10391">
    <property type="entry name" value="DNA_pol_lambd_f"/>
    <property type="match status" value="1"/>
</dbReference>
<keyword evidence="3" id="KW-0808">Transferase</keyword>
<dbReference type="FunFam" id="1.10.150.20:FF:000010">
    <property type="entry name" value="DNA polymerase lambda"/>
    <property type="match status" value="1"/>
</dbReference>
<evidence type="ECO:0000256" key="2">
    <source>
        <dbReference type="ARBA" id="ARBA00008323"/>
    </source>
</evidence>
<protein>
    <recommendedName>
        <fullName evidence="8">BRCT domain-containing protein</fullName>
    </recommendedName>
</protein>
<keyword evidence="4" id="KW-0548">Nucleotidyltransferase</keyword>
<dbReference type="Gene3D" id="1.10.150.110">
    <property type="entry name" value="DNA polymerase beta, N-terminal domain-like"/>
    <property type="match status" value="1"/>
</dbReference>
<accession>A0AA38Y983</accession>
<name>A0AA38Y983_9EURO</name>
<dbReference type="PRINTS" id="PR00869">
    <property type="entry name" value="DNAPOLX"/>
</dbReference>
<dbReference type="AlphaFoldDB" id="A0AA38Y983"/>
<dbReference type="EMBL" id="JAPDRN010000017">
    <property type="protein sequence ID" value="KAJ9639687.1"/>
    <property type="molecule type" value="Genomic_DNA"/>
</dbReference>
<feature type="compositionally biased region" description="Polar residues" evidence="7">
    <location>
        <begin position="375"/>
        <end position="396"/>
    </location>
</feature>